<keyword evidence="2" id="KW-1185">Reference proteome</keyword>
<organism evidence="1 2">
    <name type="scientific">Campylobacter rectus RM3267</name>
    <dbReference type="NCBI Taxonomy" id="553218"/>
    <lineage>
        <taxon>Bacteria</taxon>
        <taxon>Pseudomonadati</taxon>
        <taxon>Campylobacterota</taxon>
        <taxon>Epsilonproteobacteria</taxon>
        <taxon>Campylobacterales</taxon>
        <taxon>Campylobacteraceae</taxon>
        <taxon>Campylobacter</taxon>
    </lineage>
</organism>
<dbReference type="EMBL" id="ACFU01000007">
    <property type="protein sequence ID" value="EEF14335.1"/>
    <property type="molecule type" value="Genomic_DNA"/>
</dbReference>
<evidence type="ECO:0000313" key="2">
    <source>
        <dbReference type="Proteomes" id="UP000003082"/>
    </source>
</evidence>
<comment type="caution">
    <text evidence="1">The sequence shown here is derived from an EMBL/GenBank/DDBJ whole genome shotgun (WGS) entry which is preliminary data.</text>
</comment>
<protein>
    <submittedName>
        <fullName evidence="1">Uncharacterized protein</fullName>
    </submittedName>
</protein>
<proteinExistence type="predicted"/>
<dbReference type="Proteomes" id="UP000003082">
    <property type="component" value="Unassembled WGS sequence"/>
</dbReference>
<dbReference type="AlphaFoldDB" id="B9D0R7"/>
<sequence length="47" mass="5202">MLSFAALAIVASLCQSSLQAKRDRLCSQPLPKKIRTRIARGKAEVKF</sequence>
<evidence type="ECO:0000313" key="1">
    <source>
        <dbReference type="EMBL" id="EEF14335.1"/>
    </source>
</evidence>
<accession>B9D0R7</accession>
<gene>
    <name evidence="1" type="ORF">CAMRE0001_2713</name>
</gene>
<name>B9D0R7_CAMRE</name>
<reference evidence="1 2" key="1">
    <citation type="submission" date="2008-08" db="EMBL/GenBank/DDBJ databases">
        <authorList>
            <person name="Madupu R."/>
            <person name="Durkin A.S."/>
            <person name="Torralba M."/>
            <person name="Methe B."/>
            <person name="Sutton G.G."/>
            <person name="Strausberg R.L."/>
            <person name="Nelson K.E."/>
        </authorList>
    </citation>
    <scope>NUCLEOTIDE SEQUENCE [LARGE SCALE GENOMIC DNA]</scope>
    <source>
        <strain evidence="1 2">RM3267</strain>
    </source>
</reference>
<dbReference type="STRING" id="553218.CAMRE0001_2713"/>